<feature type="compositionally biased region" description="Low complexity" evidence="1">
    <location>
        <begin position="1"/>
        <end position="17"/>
    </location>
</feature>
<evidence type="ECO:0000313" key="2">
    <source>
        <dbReference type="EnsemblPlants" id="OBART04G06450.1"/>
    </source>
</evidence>
<feature type="region of interest" description="Disordered" evidence="1">
    <location>
        <begin position="56"/>
        <end position="76"/>
    </location>
</feature>
<dbReference type="PaxDb" id="65489-OBART04G06450.1"/>
<feature type="region of interest" description="Disordered" evidence="1">
    <location>
        <begin position="1"/>
        <end position="41"/>
    </location>
</feature>
<accession>A0A0D3FTT0</accession>
<sequence length="140" mass="14033">MPSLSPNQRRSSSSSSPHGNAATPTPQPGCPHPPGGVLSPAGGILPLETCALAAARSQGGRRLSRGALHHPPPGWQCPFPGGRRSLLGGITFFGITFFSGTTAAPSSWEPLGGGTLMAHGGGTRANHHDLGGSGILGSNE</sequence>
<name>A0A0D3FTT0_9ORYZ</name>
<organism evidence="2">
    <name type="scientific">Oryza barthii</name>
    <dbReference type="NCBI Taxonomy" id="65489"/>
    <lineage>
        <taxon>Eukaryota</taxon>
        <taxon>Viridiplantae</taxon>
        <taxon>Streptophyta</taxon>
        <taxon>Embryophyta</taxon>
        <taxon>Tracheophyta</taxon>
        <taxon>Spermatophyta</taxon>
        <taxon>Magnoliopsida</taxon>
        <taxon>Liliopsida</taxon>
        <taxon>Poales</taxon>
        <taxon>Poaceae</taxon>
        <taxon>BOP clade</taxon>
        <taxon>Oryzoideae</taxon>
        <taxon>Oryzeae</taxon>
        <taxon>Oryzinae</taxon>
        <taxon>Oryza</taxon>
    </lineage>
</organism>
<protein>
    <submittedName>
        <fullName evidence="2">Uncharacterized protein</fullName>
    </submittedName>
</protein>
<reference evidence="2" key="2">
    <citation type="submission" date="2015-03" db="UniProtKB">
        <authorList>
            <consortium name="EnsemblPlants"/>
        </authorList>
    </citation>
    <scope>IDENTIFICATION</scope>
</reference>
<dbReference type="AlphaFoldDB" id="A0A0D3FTT0"/>
<dbReference type="HOGENOM" id="CLU_1922491_0_0_1"/>
<dbReference type="Gramene" id="OBART04G06450.1">
    <property type="protein sequence ID" value="OBART04G06450.1"/>
    <property type="gene ID" value="OBART04G06450"/>
</dbReference>
<evidence type="ECO:0000256" key="1">
    <source>
        <dbReference type="SAM" id="MobiDB-lite"/>
    </source>
</evidence>
<evidence type="ECO:0000313" key="3">
    <source>
        <dbReference type="Proteomes" id="UP000026960"/>
    </source>
</evidence>
<dbReference type="EnsemblPlants" id="OBART04G06450.1">
    <property type="protein sequence ID" value="OBART04G06450.1"/>
    <property type="gene ID" value="OBART04G06450"/>
</dbReference>
<reference evidence="2" key="1">
    <citation type="journal article" date="2009" name="Rice">
        <title>De Novo Next Generation Sequencing of Plant Genomes.</title>
        <authorList>
            <person name="Rounsley S."/>
            <person name="Marri P.R."/>
            <person name="Yu Y."/>
            <person name="He R."/>
            <person name="Sisneros N."/>
            <person name="Goicoechea J.L."/>
            <person name="Lee S.J."/>
            <person name="Angelova A."/>
            <person name="Kudrna D."/>
            <person name="Luo M."/>
            <person name="Affourtit J."/>
            <person name="Desany B."/>
            <person name="Knight J."/>
            <person name="Niazi F."/>
            <person name="Egholm M."/>
            <person name="Wing R.A."/>
        </authorList>
    </citation>
    <scope>NUCLEOTIDE SEQUENCE [LARGE SCALE GENOMIC DNA]</scope>
    <source>
        <strain evidence="2">cv. IRGC 105608</strain>
    </source>
</reference>
<feature type="compositionally biased region" description="Pro residues" evidence="1">
    <location>
        <begin position="25"/>
        <end position="34"/>
    </location>
</feature>
<proteinExistence type="predicted"/>
<dbReference type="Proteomes" id="UP000026960">
    <property type="component" value="Chromosome 4"/>
</dbReference>
<keyword evidence="3" id="KW-1185">Reference proteome</keyword>